<evidence type="ECO:0000256" key="1">
    <source>
        <dbReference type="ARBA" id="ARBA00004191"/>
    </source>
</evidence>
<dbReference type="Gene3D" id="2.160.20.10">
    <property type="entry name" value="Single-stranded right-handed beta-helix, Pectin lyase-like"/>
    <property type="match status" value="2"/>
</dbReference>
<reference evidence="11 12" key="1">
    <citation type="journal article" date="2018" name="Nat. Genet.">
        <title>The Rosa genome provides new insights in the design of modern roses.</title>
        <authorList>
            <person name="Bendahmane M."/>
        </authorList>
    </citation>
    <scope>NUCLEOTIDE SEQUENCE [LARGE SCALE GENOMIC DNA]</scope>
    <source>
        <strain evidence="12">cv. Old Blush</strain>
    </source>
</reference>
<dbReference type="Gramene" id="PRQ52772">
    <property type="protein sequence ID" value="PRQ52772"/>
    <property type="gene ID" value="RchiOBHm_Chr2g0159061"/>
</dbReference>
<evidence type="ECO:0000256" key="5">
    <source>
        <dbReference type="ARBA" id="ARBA00022801"/>
    </source>
</evidence>
<dbReference type="EMBL" id="PDCK01000040">
    <property type="protein sequence ID" value="PRQ52772.1"/>
    <property type="molecule type" value="Genomic_DNA"/>
</dbReference>
<dbReference type="InterPro" id="IPR012334">
    <property type="entry name" value="Pectin_lyas_fold"/>
</dbReference>
<keyword evidence="4" id="KW-0964">Secreted</keyword>
<dbReference type="InterPro" id="IPR000743">
    <property type="entry name" value="Glyco_hydro_28"/>
</dbReference>
<dbReference type="Proteomes" id="UP000238479">
    <property type="component" value="Chromosome 2"/>
</dbReference>
<dbReference type="GO" id="GO:0071555">
    <property type="term" value="P:cell wall organization"/>
    <property type="evidence" value="ECO:0007669"/>
    <property type="project" value="UniProtKB-KW"/>
</dbReference>
<evidence type="ECO:0000256" key="9">
    <source>
        <dbReference type="RuleBase" id="RU361169"/>
    </source>
</evidence>
<dbReference type="InterPro" id="IPR011050">
    <property type="entry name" value="Pectin_lyase_fold/virulence"/>
</dbReference>
<feature type="chain" id="PRO_5015127545" evidence="10">
    <location>
        <begin position="24"/>
        <end position="324"/>
    </location>
</feature>
<evidence type="ECO:0000313" key="11">
    <source>
        <dbReference type="EMBL" id="PRQ52772.1"/>
    </source>
</evidence>
<dbReference type="Pfam" id="PF00295">
    <property type="entry name" value="Glyco_hydro_28"/>
    <property type="match status" value="2"/>
</dbReference>
<name>A0A2P6S270_ROSCH</name>
<comment type="similarity">
    <text evidence="2 9">Belongs to the glycosyl hydrolase 28 family.</text>
</comment>
<dbReference type="GO" id="GO:0004650">
    <property type="term" value="F:polygalacturonase activity"/>
    <property type="evidence" value="ECO:0007669"/>
    <property type="project" value="UniProtKB-EC"/>
</dbReference>
<organism evidence="11 12">
    <name type="scientific">Rosa chinensis</name>
    <name type="common">China rose</name>
    <dbReference type="NCBI Taxonomy" id="74649"/>
    <lineage>
        <taxon>Eukaryota</taxon>
        <taxon>Viridiplantae</taxon>
        <taxon>Streptophyta</taxon>
        <taxon>Embryophyta</taxon>
        <taxon>Tracheophyta</taxon>
        <taxon>Spermatophyta</taxon>
        <taxon>Magnoliopsida</taxon>
        <taxon>eudicotyledons</taxon>
        <taxon>Gunneridae</taxon>
        <taxon>Pentapetalae</taxon>
        <taxon>rosids</taxon>
        <taxon>fabids</taxon>
        <taxon>Rosales</taxon>
        <taxon>Rosaceae</taxon>
        <taxon>Rosoideae</taxon>
        <taxon>Rosoideae incertae sedis</taxon>
        <taxon>Rosa</taxon>
    </lineage>
</organism>
<evidence type="ECO:0000256" key="10">
    <source>
        <dbReference type="SAM" id="SignalP"/>
    </source>
</evidence>
<dbReference type="AlphaFoldDB" id="A0A2P6S270"/>
<evidence type="ECO:0000256" key="4">
    <source>
        <dbReference type="ARBA" id="ARBA00022525"/>
    </source>
</evidence>
<dbReference type="PROSITE" id="PS00502">
    <property type="entry name" value="POLYGALACTURONASE"/>
    <property type="match status" value="1"/>
</dbReference>
<keyword evidence="6 9" id="KW-0326">Glycosidase</keyword>
<comment type="caution">
    <text evidence="11">The sequence shown here is derived from an EMBL/GenBank/DDBJ whole genome shotgun (WGS) entry which is preliminary data.</text>
</comment>
<keyword evidence="3" id="KW-0134">Cell wall</keyword>
<feature type="active site" evidence="8">
    <location>
        <position position="188"/>
    </location>
</feature>
<keyword evidence="10" id="KW-0732">Signal</keyword>
<evidence type="ECO:0000313" key="12">
    <source>
        <dbReference type="Proteomes" id="UP000238479"/>
    </source>
</evidence>
<dbReference type="PANTHER" id="PTHR31375">
    <property type="match status" value="1"/>
</dbReference>
<gene>
    <name evidence="11" type="ORF">RchiOBHm_Chr2g0159061</name>
</gene>
<feature type="signal peptide" evidence="10">
    <location>
        <begin position="1"/>
        <end position="23"/>
    </location>
</feature>
<keyword evidence="7" id="KW-0961">Cell wall biogenesis/degradation</keyword>
<accession>A0A2P6S270</accession>
<evidence type="ECO:0000256" key="7">
    <source>
        <dbReference type="ARBA" id="ARBA00023316"/>
    </source>
</evidence>
<evidence type="ECO:0000256" key="6">
    <source>
        <dbReference type="ARBA" id="ARBA00023295"/>
    </source>
</evidence>
<dbReference type="GO" id="GO:0005975">
    <property type="term" value="P:carbohydrate metabolic process"/>
    <property type="evidence" value="ECO:0007669"/>
    <property type="project" value="InterPro"/>
</dbReference>
<protein>
    <submittedName>
        <fullName evidence="11">Putative polygalacturonase</fullName>
        <ecNumber evidence="11">3.2.1.15</ecNumber>
    </submittedName>
</protein>
<keyword evidence="5 9" id="KW-0378">Hydrolase</keyword>
<evidence type="ECO:0000256" key="8">
    <source>
        <dbReference type="PROSITE-ProRule" id="PRU10052"/>
    </source>
</evidence>
<keyword evidence="12" id="KW-1185">Reference proteome</keyword>
<proteinExistence type="inferred from homology"/>
<evidence type="ECO:0000256" key="3">
    <source>
        <dbReference type="ARBA" id="ARBA00022512"/>
    </source>
</evidence>
<comment type="subcellular location">
    <subcellularLocation>
        <location evidence="1">Secreted</location>
        <location evidence="1">Cell wall</location>
    </subcellularLocation>
</comment>
<dbReference type="SUPFAM" id="SSF51126">
    <property type="entry name" value="Pectin lyase-like"/>
    <property type="match status" value="1"/>
</dbReference>
<dbReference type="OMA" id="INIACSG"/>
<sequence>MGLKLMTIMAIFMFLLLAATAKAQPCVVFEVTSAKYGGKTNYDITDSLAQAWTDACVSVWSSKLVVPSGTYWLRGATFIGPCKAPIKVQIQGKLKDPEDGHQLVNSDFWVAFRYIDRLYLSGGGTFDGQGALGCNYRSESSNTDGIHIAYSWRINVTDANIETRDYCISIGNGTSQLTVTNVNCGPGHGISIGSLGKYLDEKPVYGLIIKNCTLTNTTNGVRIKTWPSSPSARFASHIYFEDIIMNNVKNPIIIDQNYCPRHRCKQQAQLNTKISNVSFKNIRGSSASQVAINIACSGSLPCENVELIGIDLEYSGDGDRPITS</sequence>
<evidence type="ECO:0000256" key="2">
    <source>
        <dbReference type="ARBA" id="ARBA00008834"/>
    </source>
</evidence>
<dbReference type="EC" id="3.2.1.15" evidence="11"/>